<organism evidence="1 2">
    <name type="scientific">Mycena albidolilacea</name>
    <dbReference type="NCBI Taxonomy" id="1033008"/>
    <lineage>
        <taxon>Eukaryota</taxon>
        <taxon>Fungi</taxon>
        <taxon>Dikarya</taxon>
        <taxon>Basidiomycota</taxon>
        <taxon>Agaricomycotina</taxon>
        <taxon>Agaricomycetes</taxon>
        <taxon>Agaricomycetidae</taxon>
        <taxon>Agaricales</taxon>
        <taxon>Marasmiineae</taxon>
        <taxon>Mycenaceae</taxon>
        <taxon>Mycena</taxon>
    </lineage>
</organism>
<dbReference type="AlphaFoldDB" id="A0AAD6YY16"/>
<evidence type="ECO:0000313" key="2">
    <source>
        <dbReference type="Proteomes" id="UP001218218"/>
    </source>
</evidence>
<evidence type="ECO:0000313" key="1">
    <source>
        <dbReference type="EMBL" id="KAJ7301561.1"/>
    </source>
</evidence>
<dbReference type="EMBL" id="JARIHO010000132">
    <property type="protein sequence ID" value="KAJ7301561.1"/>
    <property type="molecule type" value="Genomic_DNA"/>
</dbReference>
<feature type="non-terminal residue" evidence="1">
    <location>
        <position position="1"/>
    </location>
</feature>
<dbReference type="Proteomes" id="UP001218218">
    <property type="component" value="Unassembled WGS sequence"/>
</dbReference>
<reference evidence="1" key="1">
    <citation type="submission" date="2023-03" db="EMBL/GenBank/DDBJ databases">
        <title>Massive genome expansion in bonnet fungi (Mycena s.s.) driven by repeated elements and novel gene families across ecological guilds.</title>
        <authorList>
            <consortium name="Lawrence Berkeley National Laboratory"/>
            <person name="Harder C.B."/>
            <person name="Miyauchi S."/>
            <person name="Viragh M."/>
            <person name="Kuo A."/>
            <person name="Thoen E."/>
            <person name="Andreopoulos B."/>
            <person name="Lu D."/>
            <person name="Skrede I."/>
            <person name="Drula E."/>
            <person name="Henrissat B."/>
            <person name="Morin E."/>
            <person name="Kohler A."/>
            <person name="Barry K."/>
            <person name="LaButti K."/>
            <person name="Morin E."/>
            <person name="Salamov A."/>
            <person name="Lipzen A."/>
            <person name="Mereny Z."/>
            <person name="Hegedus B."/>
            <person name="Baldrian P."/>
            <person name="Stursova M."/>
            <person name="Weitz H."/>
            <person name="Taylor A."/>
            <person name="Grigoriev I.V."/>
            <person name="Nagy L.G."/>
            <person name="Martin F."/>
            <person name="Kauserud H."/>
        </authorList>
    </citation>
    <scope>NUCLEOTIDE SEQUENCE</scope>
    <source>
        <strain evidence="1">CBHHK002</strain>
    </source>
</reference>
<gene>
    <name evidence="1" type="ORF">DFH08DRAFT_617215</name>
</gene>
<sequence length="61" mass="6717">LARAFDQMLRSHGLSRTILAWTGDNASSNDTQTDTMSDQPGNSFIARNRVRCIAHTLNLAV</sequence>
<protein>
    <submittedName>
        <fullName evidence="1">Uncharacterized protein</fullName>
    </submittedName>
</protein>
<keyword evidence="2" id="KW-1185">Reference proteome</keyword>
<name>A0AAD6YY16_9AGAR</name>
<accession>A0AAD6YY16</accession>
<proteinExistence type="predicted"/>
<feature type="non-terminal residue" evidence="1">
    <location>
        <position position="61"/>
    </location>
</feature>
<comment type="caution">
    <text evidence="1">The sequence shown here is derived from an EMBL/GenBank/DDBJ whole genome shotgun (WGS) entry which is preliminary data.</text>
</comment>